<dbReference type="GO" id="GO:0004642">
    <property type="term" value="F:phosphoribosylformylglycinamidine synthase activity"/>
    <property type="evidence" value="ECO:0007669"/>
    <property type="project" value="UniProtKB-EC"/>
</dbReference>
<dbReference type="Gene3D" id="3.90.650.10">
    <property type="entry name" value="PurM-like C-terminal domain"/>
    <property type="match status" value="2"/>
</dbReference>
<dbReference type="GO" id="GO:0005524">
    <property type="term" value="F:ATP binding"/>
    <property type="evidence" value="ECO:0007669"/>
    <property type="project" value="UniProtKB-KW"/>
</dbReference>
<dbReference type="FunFam" id="3.30.1330.10:FF:000013">
    <property type="entry name" value="Phosphoribosylformylglycinamidine synthase"/>
    <property type="match status" value="1"/>
</dbReference>
<dbReference type="eggNOG" id="COG0047">
    <property type="taxonomic scope" value="Bacteria"/>
</dbReference>
<dbReference type="PROSITE" id="PS51273">
    <property type="entry name" value="GATASE_TYPE_1"/>
    <property type="match status" value="1"/>
</dbReference>
<dbReference type="SUPFAM" id="SSF56042">
    <property type="entry name" value="PurM C-terminal domain-like"/>
    <property type="match status" value="2"/>
</dbReference>
<dbReference type="PANTHER" id="PTHR10099:SF1">
    <property type="entry name" value="PHOSPHORIBOSYLFORMYLGLYCINAMIDINE SYNTHASE"/>
    <property type="match status" value="1"/>
</dbReference>
<feature type="region of interest" description="Disordered" evidence="1">
    <location>
        <begin position="470"/>
        <end position="493"/>
    </location>
</feature>
<gene>
    <name evidence="3" type="ordered locus">TREPR_1070</name>
</gene>
<sequence>MIRRVFVEKRAGFDGEARRLRAELADFLGAQYPELARLRDLRILQRYDVAGLEDGQFRGAVNLVFSEPQCDEVYYGELPAAGSGANTQVFGIEYLSGQFNQRADSAEQCVELAVGLRPVVRSARVFILEGERVISNEALEAVKRYLINPVDSREASMELPLTLEEKGAEPSDVPVLEGFSSANPRELDALAKGYGLAMSAGDLLFCRVYFSSIGRDPSLAELRVLDTYWSDHCRHTTFTTALEDIAIEEGGDPSSVLALKRALSLYEEARQEVYGEAAEKRKQTLMDLATIGTKVLNKRGLLTDLDESKEINACSIRVQAEFADGSYEPWLLLFKNETHNHPTEIEPFGGAATCLGGAIRDPLSGRAYVHQAMRVSGGGDPRRPLGDTLPGKLPQLKIAREAAAGYSSYGNQIGLTTGQVSEFYHPGFVAKRLELGAVIGAVPEAWVRREEPAPGDLVLLVGGKTGRDGIGGATGSSKAHTGESVESAGAEVQKGNAVEERKLQRLFRNSKVTALIKRCNDFGAGGVAVAVGELAAGLDINLDKVPKKYAGLDGMEIAISESQERMAVVVAAADAEKLIRYAAAENLDAVIIATVSASDEEDAAFSIEEADQGPRLRMSWRGKAVVDLSRRFLNSNGAPRSAKALMDLRGELCCTLQGSGVDVQGNEAAVLLKAVRVEEKDTAVLLKTLEQELGALRSGSRRGLQERFDGSIGAASALYPWGGAEQGTPECGMAALLPSLEKESRTVSLMSFGYDPDLAQRSPYEGAKSAIREALAKYACLGGNPWAARLSLQEYFERMDKPASWGKPLAALLGALEAELALGIPAIGGKDSMSGSYRDSVNGIDLAVPPTLVAFAAGTAPAAAVRSGALSGSPASVVILLYQAAEAGEWDVFRANMDALAALSDKGLVRAAYPVGSGGGAAALALMAFGNMTGLEVYEETLSLLQPAQRPGSVLVEIDGAALEGGANGAMVRAILAGTAATAPGGAAKAAPGVSGAKPCWAIAARTLAEPVFRVARCAADPAVQPGVRSGAAESAADLSAEAPLVKLRRIYEGVLAKVYPQTSTGVTAAEEPIAVAGSVPADGLEALVRSARTASAAAPGRKNAAGTAKPLVVLPVFPGTNCEWDMERAFRKAGARTRPIIFRNRNREDILESTQELAAAIAEAQIVALSGGFSAGDEPDGSGKFIANVFRSPAIAEELTKLLDARDGLVLGICNGFQALIKLGLVPYGEYREADPSMPTLSFNRIGRHVSRMVRTKVVANPSPWLALENPGTVHILPVSHGEGRIVIREEEGRALFAAGQVPFCYADPQGKPTMAEPDNPNGSDFAIEGLTSPDGRVLGKMAHSERCGEYVHINIPGNKRQRIFEAGVGYFG</sequence>
<dbReference type="NCBIfam" id="TIGR01857">
    <property type="entry name" value="FGAM-synthase"/>
    <property type="match status" value="1"/>
</dbReference>
<dbReference type="STRING" id="545694.TREPR_1070"/>
<dbReference type="Gene3D" id="3.40.50.880">
    <property type="match status" value="1"/>
</dbReference>
<dbReference type="InterPro" id="IPR029062">
    <property type="entry name" value="Class_I_gatase-like"/>
</dbReference>
<dbReference type="Pfam" id="PF13507">
    <property type="entry name" value="GATase_5"/>
    <property type="match status" value="1"/>
</dbReference>
<dbReference type="InterPro" id="IPR036921">
    <property type="entry name" value="PurM-like_N_sf"/>
</dbReference>
<dbReference type="Pfam" id="PF02769">
    <property type="entry name" value="AIRS_C"/>
    <property type="match status" value="1"/>
</dbReference>
<dbReference type="EC" id="6.3.5.3" evidence="3"/>
<evidence type="ECO:0000313" key="4">
    <source>
        <dbReference type="Proteomes" id="UP000009223"/>
    </source>
</evidence>
<dbReference type="KEGG" id="tpi:TREPR_1070"/>
<dbReference type="Gene3D" id="3.30.1330.10">
    <property type="entry name" value="PurM-like, N-terminal domain"/>
    <property type="match status" value="2"/>
</dbReference>
<dbReference type="RefSeq" id="WP_015708998.1">
    <property type="nucleotide sequence ID" value="NC_015578.1"/>
</dbReference>
<dbReference type="InterPro" id="IPR036676">
    <property type="entry name" value="PurM-like_C_sf"/>
</dbReference>
<dbReference type="Proteomes" id="UP000009223">
    <property type="component" value="Chromosome"/>
</dbReference>
<dbReference type="InterPro" id="IPR010141">
    <property type="entry name" value="FGAM_synthase"/>
</dbReference>
<dbReference type="PANTHER" id="PTHR10099">
    <property type="entry name" value="PHOSPHORIBOSYLFORMYLGLYCINAMIDINE SYNTHASE"/>
    <property type="match status" value="1"/>
</dbReference>
<dbReference type="SMART" id="SM01211">
    <property type="entry name" value="GATase_5"/>
    <property type="match status" value="1"/>
</dbReference>
<accession>F5YHD1</accession>
<reference evidence="3 4" key="2">
    <citation type="journal article" date="2011" name="ISME J.">
        <title>RNA-seq reveals cooperative metabolic interactions between two termite-gut spirochete species in co-culture.</title>
        <authorList>
            <person name="Rosenthal A.Z."/>
            <person name="Matson E.G."/>
            <person name="Eldar A."/>
            <person name="Leadbetter J.R."/>
        </authorList>
    </citation>
    <scope>NUCLEOTIDE SEQUENCE [LARGE SCALE GENOMIC DNA]</scope>
    <source>
        <strain evidence="4">ATCC BAA-887 / DSM 12427 / ZAS-2</strain>
    </source>
</reference>
<protein>
    <submittedName>
        <fullName evidence="3">Phosphoribosylformylglycinamidine synthase</fullName>
        <ecNumber evidence="3">6.3.5.3</ecNumber>
    </submittedName>
</protein>
<dbReference type="GO" id="GO:0005737">
    <property type="term" value="C:cytoplasm"/>
    <property type="evidence" value="ECO:0007669"/>
    <property type="project" value="TreeGrafter"/>
</dbReference>
<dbReference type="HOGENOM" id="CLU_003100_2_0_12"/>
<reference evidence="4" key="1">
    <citation type="submission" date="2009-12" db="EMBL/GenBank/DDBJ databases">
        <title>Complete sequence of Treponema primitia strain ZAS-2.</title>
        <authorList>
            <person name="Tetu S.G."/>
            <person name="Matson E."/>
            <person name="Ren Q."/>
            <person name="Seshadri R."/>
            <person name="Elbourne L."/>
            <person name="Hassan K.A."/>
            <person name="Durkin A."/>
            <person name="Radune D."/>
            <person name="Mohamoud Y."/>
            <person name="Shay R."/>
            <person name="Jin S."/>
            <person name="Zhang X."/>
            <person name="Lucey K."/>
            <person name="Ballor N.R."/>
            <person name="Ottesen E."/>
            <person name="Rosenthal R."/>
            <person name="Allen A."/>
            <person name="Leadbetter J.R."/>
            <person name="Paulsen I.T."/>
        </authorList>
    </citation>
    <scope>NUCLEOTIDE SEQUENCE [LARGE SCALE GENOMIC DNA]</scope>
    <source>
        <strain evidence="4">ATCC BAA-887 / DSM 12427 / ZAS-2</strain>
    </source>
</reference>
<dbReference type="EMBL" id="CP001843">
    <property type="protein sequence ID" value="AEF86460.1"/>
    <property type="molecule type" value="Genomic_DNA"/>
</dbReference>
<dbReference type="GO" id="GO:0006164">
    <property type="term" value="P:purine nucleotide biosynthetic process"/>
    <property type="evidence" value="ECO:0007669"/>
    <property type="project" value="UniProtKB-KW"/>
</dbReference>
<proteinExistence type="predicted"/>
<dbReference type="SUPFAM" id="SSF52317">
    <property type="entry name" value="Class I glutamine amidotransferase-like"/>
    <property type="match status" value="1"/>
</dbReference>
<dbReference type="InterPro" id="IPR010918">
    <property type="entry name" value="PurM-like_C_dom"/>
</dbReference>
<feature type="domain" description="PurM-like C-terminal" evidence="2">
    <location>
        <begin position="454"/>
        <end position="601"/>
    </location>
</feature>
<evidence type="ECO:0000259" key="2">
    <source>
        <dbReference type="Pfam" id="PF02769"/>
    </source>
</evidence>
<dbReference type="eggNOG" id="COG0046">
    <property type="taxonomic scope" value="Bacteria"/>
</dbReference>
<name>F5YHD1_TREPZ</name>
<evidence type="ECO:0000313" key="3">
    <source>
        <dbReference type="EMBL" id="AEF86460.1"/>
    </source>
</evidence>
<dbReference type="GO" id="GO:0046872">
    <property type="term" value="F:metal ion binding"/>
    <property type="evidence" value="ECO:0007669"/>
    <property type="project" value="UniProtKB-KW"/>
</dbReference>
<evidence type="ECO:0000256" key="1">
    <source>
        <dbReference type="SAM" id="MobiDB-lite"/>
    </source>
</evidence>
<dbReference type="OrthoDB" id="9804441at2"/>
<keyword evidence="4" id="KW-1185">Reference proteome</keyword>
<keyword evidence="3" id="KW-0436">Ligase</keyword>
<organism evidence="3 4">
    <name type="scientific">Treponema primitia (strain ATCC BAA-887 / DSM 12427 / ZAS-2)</name>
    <dbReference type="NCBI Taxonomy" id="545694"/>
    <lineage>
        <taxon>Bacteria</taxon>
        <taxon>Pseudomonadati</taxon>
        <taxon>Spirochaetota</taxon>
        <taxon>Spirochaetia</taxon>
        <taxon>Spirochaetales</taxon>
        <taxon>Treponemataceae</taxon>
        <taxon>Treponema</taxon>
    </lineage>
</organism>
<dbReference type="SUPFAM" id="SSF55326">
    <property type="entry name" value="PurM N-terminal domain-like"/>
    <property type="match status" value="2"/>
</dbReference>